<dbReference type="InterPro" id="IPR005149">
    <property type="entry name" value="Tscrpt_reg_PadR_N"/>
</dbReference>
<dbReference type="EMBL" id="CP065321">
    <property type="protein sequence ID" value="QQR28915.1"/>
    <property type="molecule type" value="Genomic_DNA"/>
</dbReference>
<evidence type="ECO:0000313" key="5">
    <source>
        <dbReference type="Proteomes" id="UP000596035"/>
    </source>
</evidence>
<dbReference type="InterPro" id="IPR036390">
    <property type="entry name" value="WH_DNA-bd_sf"/>
</dbReference>
<reference evidence="4" key="2">
    <citation type="submission" date="2017-05" db="EMBL/GenBank/DDBJ databases">
        <title>Improved OligoMM genomes.</title>
        <authorList>
            <person name="Garzetti D."/>
        </authorList>
    </citation>
    <scope>NUCLEOTIDE SEQUENCE [LARGE SCALE GENOMIC DNA]</scope>
    <source>
        <strain evidence="4">KB18</strain>
    </source>
</reference>
<dbReference type="Gene3D" id="1.10.10.10">
    <property type="entry name" value="Winged helix-like DNA-binding domain superfamily/Winged helix DNA-binding domain"/>
    <property type="match status" value="1"/>
</dbReference>
<dbReference type="KEGG" id="amur:ADH66_02470"/>
<dbReference type="EMBL" id="CP021422">
    <property type="protein sequence ID" value="ASB39623.1"/>
    <property type="molecule type" value="Genomic_DNA"/>
</dbReference>
<dbReference type="PANTHER" id="PTHR33169">
    <property type="entry name" value="PADR-FAMILY TRANSCRIPTIONAL REGULATOR"/>
    <property type="match status" value="1"/>
</dbReference>
<evidence type="ECO:0000259" key="1">
    <source>
        <dbReference type="Pfam" id="PF03551"/>
    </source>
</evidence>
<reference evidence="2" key="1">
    <citation type="journal article" date="2017" name="Genome Announc.">
        <title>High-Quality Whole-Genome Sequences of the Oligo-Mouse-Microbiota Bacterial Community.</title>
        <authorList>
            <person name="Garzetti D."/>
            <person name="Brugiroux S."/>
            <person name="Bunk B."/>
            <person name="Pukall R."/>
            <person name="McCoy K.D."/>
            <person name="Macpherson A.J."/>
            <person name="Stecher B."/>
        </authorList>
    </citation>
    <scope>NUCLEOTIDE SEQUENCE</scope>
    <source>
        <strain evidence="2">KB18</strain>
    </source>
</reference>
<dbReference type="AlphaFoldDB" id="A0A1Z2XMF3"/>
<name>A0A1Z2XMF3_9FIRM</name>
<proteinExistence type="predicted"/>
<evidence type="ECO:0000313" key="2">
    <source>
        <dbReference type="EMBL" id="ASB39623.1"/>
    </source>
</evidence>
<dbReference type="InterPro" id="IPR036388">
    <property type="entry name" value="WH-like_DNA-bd_sf"/>
</dbReference>
<organism evidence="3 5">
    <name type="scientific">Acutalibacter muris</name>
    <dbReference type="NCBI Taxonomy" id="1796620"/>
    <lineage>
        <taxon>Bacteria</taxon>
        <taxon>Bacillati</taxon>
        <taxon>Bacillota</taxon>
        <taxon>Clostridia</taxon>
        <taxon>Eubacteriales</taxon>
        <taxon>Acutalibacteraceae</taxon>
        <taxon>Acutalibacter</taxon>
    </lineage>
</organism>
<sequence>MSIASDMIRGHTDTIILAHLLSGDSYGYKINRSIAEKTGGQYELKEATLYTAFRRLEQMGLITSYWGDENTGARRRYYSITQAGVQEYHRMLGEWEQSQRLIETLITP</sequence>
<feature type="domain" description="Transcription regulator PadR N-terminal" evidence="1">
    <location>
        <begin position="16"/>
        <end position="89"/>
    </location>
</feature>
<dbReference type="InterPro" id="IPR052509">
    <property type="entry name" value="Metal_resp_DNA-bind_regulator"/>
</dbReference>
<keyword evidence="4" id="KW-1185">Reference proteome</keyword>
<dbReference type="Proteomes" id="UP000596035">
    <property type="component" value="Chromosome"/>
</dbReference>
<dbReference type="RefSeq" id="WP_066536110.1">
    <property type="nucleotide sequence ID" value="NZ_CAJTCQ010000002.1"/>
</dbReference>
<accession>A0A1Z2XMF3</accession>
<gene>
    <name evidence="2" type="ORF">ADH66_02470</name>
    <name evidence="3" type="ORF">I5Q82_12515</name>
</gene>
<protein>
    <submittedName>
        <fullName evidence="3">PadR family transcriptional regulator</fullName>
    </submittedName>
</protein>
<dbReference type="Pfam" id="PF03551">
    <property type="entry name" value="PadR"/>
    <property type="match status" value="1"/>
</dbReference>
<dbReference type="SUPFAM" id="SSF46785">
    <property type="entry name" value="Winged helix' DNA-binding domain"/>
    <property type="match status" value="1"/>
</dbReference>
<dbReference type="Proteomes" id="UP000196710">
    <property type="component" value="Chromosome"/>
</dbReference>
<reference evidence="3 5" key="3">
    <citation type="submission" date="2020-11" db="EMBL/GenBank/DDBJ databases">
        <title>Closed and high quality bacterial genomes of the OMM12 community.</title>
        <authorList>
            <person name="Marbouty M."/>
            <person name="Lamy-Besnier Q."/>
            <person name="Debarbieux L."/>
            <person name="Koszul R."/>
        </authorList>
    </citation>
    <scope>NUCLEOTIDE SEQUENCE [LARGE SCALE GENOMIC DNA]</scope>
    <source>
        <strain evidence="3 5">KB18</strain>
    </source>
</reference>
<dbReference type="PANTHER" id="PTHR33169:SF14">
    <property type="entry name" value="TRANSCRIPTIONAL REGULATOR RV3488"/>
    <property type="match status" value="1"/>
</dbReference>
<evidence type="ECO:0000313" key="4">
    <source>
        <dbReference type="Proteomes" id="UP000196710"/>
    </source>
</evidence>
<evidence type="ECO:0000313" key="3">
    <source>
        <dbReference type="EMBL" id="QQR28915.1"/>
    </source>
</evidence>